<dbReference type="OrthoDB" id="2176912at2"/>
<feature type="region of interest" description="Disordered" evidence="6">
    <location>
        <begin position="2189"/>
        <end position="2221"/>
    </location>
</feature>
<feature type="compositionally biased region" description="Acidic residues" evidence="6">
    <location>
        <begin position="2191"/>
        <end position="2216"/>
    </location>
</feature>
<feature type="domain" description="Collagen binding" evidence="8">
    <location>
        <begin position="776"/>
        <end position="891"/>
    </location>
</feature>
<feature type="domain" description="SpaA-like prealbumin fold" evidence="10">
    <location>
        <begin position="1056"/>
        <end position="1141"/>
    </location>
</feature>
<feature type="domain" description="CNA-B" evidence="9">
    <location>
        <begin position="1832"/>
        <end position="1916"/>
    </location>
</feature>
<feature type="domain" description="CNA-B" evidence="9">
    <location>
        <begin position="1644"/>
        <end position="1727"/>
    </location>
</feature>
<feature type="domain" description="CNA-B" evidence="9">
    <location>
        <begin position="1735"/>
        <end position="1823"/>
    </location>
</feature>
<dbReference type="EMBL" id="FOIT01000001">
    <property type="protein sequence ID" value="SEV86795.1"/>
    <property type="molecule type" value="Genomic_DNA"/>
</dbReference>
<keyword evidence="13" id="KW-1185">Reference proteome</keyword>
<proteinExistence type="predicted"/>
<name>A0A662Z3Z4_9STAP</name>
<dbReference type="Pfam" id="PF17802">
    <property type="entry name" value="SpaA"/>
    <property type="match status" value="1"/>
</dbReference>
<keyword evidence="7" id="KW-0472">Membrane</keyword>
<keyword evidence="3" id="KW-0964">Secreted</keyword>
<dbReference type="InterPro" id="IPR041171">
    <property type="entry name" value="SDR_Ig"/>
</dbReference>
<feature type="transmembrane region" description="Helical" evidence="7">
    <location>
        <begin position="2225"/>
        <end position="2245"/>
    </location>
</feature>
<dbReference type="GO" id="GO:0005518">
    <property type="term" value="F:collagen binding"/>
    <property type="evidence" value="ECO:0007669"/>
    <property type="project" value="InterPro"/>
</dbReference>
<dbReference type="Proteomes" id="UP000243605">
    <property type="component" value="Unassembled WGS sequence"/>
</dbReference>
<evidence type="ECO:0000313" key="13">
    <source>
        <dbReference type="Proteomes" id="UP000243605"/>
    </source>
</evidence>
<dbReference type="CDD" id="cd00222">
    <property type="entry name" value="CollagenBindB"/>
    <property type="match status" value="11"/>
</dbReference>
<dbReference type="Gene3D" id="2.60.40.1280">
    <property type="match status" value="1"/>
</dbReference>
<feature type="region of interest" description="Disordered" evidence="6">
    <location>
        <begin position="734"/>
        <end position="764"/>
    </location>
</feature>
<accession>A0A662Z3Z4</accession>
<evidence type="ECO:0000259" key="11">
    <source>
        <dbReference type="Pfam" id="PF17961"/>
    </source>
</evidence>
<keyword evidence="5" id="KW-0572">Peptidoglycan-anchor</keyword>
<dbReference type="Pfam" id="PF05737">
    <property type="entry name" value="Collagen_bind"/>
    <property type="match status" value="5"/>
</dbReference>
<feature type="domain" description="Collagen binding" evidence="8">
    <location>
        <begin position="926"/>
        <end position="1034"/>
    </location>
</feature>
<feature type="domain" description="CNA-B" evidence="9">
    <location>
        <begin position="1349"/>
        <end position="1437"/>
    </location>
</feature>
<feature type="domain" description="CNA-B" evidence="9">
    <location>
        <begin position="1158"/>
        <end position="1249"/>
    </location>
</feature>
<sequence>MAESLVLTSTENVEESVYSEAVFTFADDTVVTKTNAPEVSMTTFNMEPMAELGNIFTFDYFQLNGQDIEDNAEIEFNQPYQLQYKWGTKDLEVKAGDTATLQLPNVFKEWPDNTPAQDIKISDGTVVGKYTISNGELHFVFNEKIEEAAVHNGFVGFNVEFDNEKFLEEWEQEIDFDGDGEKDLTVVVKPGEVETSLDKEGHPDSDKNAKEITWSVDITNGSGEALVNGLLKDVLPEGVGEPRDFIVKELTFDFEGNKVVGEEVSFNEPAVNGNEFEMTFDNVPARGGYRVEYTTTIEDYTINQFTNDATFTYDGGELETNTTVYTGERSNPIQKSGNYNWNTGQIDWTIVVNENGMAIDNAIVHDKLPEELTLVDGSIKITKNWQEVEDIDAAGFPIELGEVSADEVYRIYFSTDIDWAKVNDGEYIQNNKFVNETELTDGDNPIGEDDAEVNFWRESLLSKSGSPGDYNYDNKVLSWTLDVNKAKHPISNAVITDILPAGLDIQESDIVIKNEAGEEVIAENISITVLDDGRTEVKIELGDIGTETLQITYETEVEDFKVDDFKNEASLDGDGIGEDTPKDDATVNPPGNSFKKDFKGIDYNEKTMDWTITVDPRREAITELEIKDTFPNNGMILLPDSVVVKVGDTELTKGTDYILEPNTAGEDTGYNKGYNKGFTIILINIDEDSPLNEQLTVDFKTSYDPQLEVEGNTADDHIGDPTLYTNHADFTGKTVNGHDIDEEDDASTRVREDSWNSGKKEGQLVHEDSDGNLVAGWENGSERKIAWQLYTNYQKQNLGTDVEITDTLAYEGTIDEDSIKVSIYEVSADGETTITDEAITNYTVTVDGNKFTLTFADDFVVDERYVVEFTTTVPDISQESYKNEAWLKVDNKEYPYSGTVDYDRWDDYLDKQALGQEGTEIFIGAELEWKVTVNESLSIIKNAVINDTISAGLSYVDGSLEITSGSGSELIEDEDYTLEVSPNENGETDLEIVFENNVIEALTLNYTTEVIAENGQQVNNKVELNGDGIENKSKETDRLTAKQFSWVGGDYKPNFGAIEISKVDSITGEVITDSEATFELYRVVNDENVLMGEFTTENGILEVGNLFLGTYILKEIEAPEGYLKSEEELIIEVDEAYGPDKIVFKEEFNNISDATIGIPVLKVWEDENDQDGIRPESIEVELLANKKETDFDNLILNADNNWQGAFTGLPVLDADGEPIEYSIAELDVENGYTSEVSDNEEGGFVVTNSREPELTEISGEKIWDDADNQDGVRPEKVTVNLLANGAEVDDQVVTADEEGNWSYEFTGLPKYEAGEEITYTVTEDTVEDYTPAVDGHDIINSYTPEERSVTVTKTWDDANNQDGKRSESVDVQLFANGAEHGDPVTLSEENDWNHIWTELAVNAAGEEITYTIEELNVHEDYDVDINNENLGNVIITNSYTPEVTDVSGEKIWEDADNQDGVRPDEITVSLLANGEEIDSQDVTADDNWSYTFTDLPVYQPGEVGQEIEYTVVEAEIPEGYEVDYDGNNIINSYDPELAEVSITKEWNDEDNLAGFRPDQIEVELIADGEATGKVIAIVADEDGNWEGSFINLPKYRDEGIQIDYTVQEVSLDEDLYSVEVIPSDEDLYDFTLINTHEVERINLNGAKTWDDADNQDGVRPESITVNLLANGELVESILVTAENNWEFTFSDLPVNEAGEEISYTVTEDTIEHYSVDVNNDSYEITNSYTPEETSVTVTKAWNDANNQDGIRPESIEVQLLADGNELGDPVELTADMDWTYTWTGLDLNSAGEPITYSVKELNVPEEYTVALDDGNHGNIILTNSYNPELINISGTKTWQDANNQDGIRPESITVNLLADGVEVDSVEVTATDDWTFEFTDVPRFAVGEVGQEIDYTVEEEAIEGYEAIYDGYNITNHHDPELINIEGTKTWEDANNQDGIRPETITVNLHENGEVIDTLEVTETDEWSYTFADLPRFNDGVEIDYTVSEEAVEGYETTIDGYDITNSYTPETVEVTGVKSWNDGNNQDGIRPESITVNLLADGEIVDNVSVTAEDEWSYAFTNLAKFSDSVEIDYTVTEDAVEGYTTTVEGYDITNSYTPEVIDVSGVKTWVDDDNADEVRPESITVNLLADGEIVDSVAVSEADEWSYAFTNLAKFSNGVEVVYTVTEDAVEGYTTEVNGFDITNTFIPEDPETGGDDGGGDTPDDGEDPSEEELPQTGLNNPFNWTLISMTLMAGLALILMSFRRRINNF</sequence>
<feature type="domain" description="CNA-B" evidence="9">
    <location>
        <begin position="1446"/>
        <end position="1531"/>
    </location>
</feature>
<dbReference type="GO" id="GO:0007155">
    <property type="term" value="P:cell adhesion"/>
    <property type="evidence" value="ECO:0007669"/>
    <property type="project" value="InterPro"/>
</dbReference>
<dbReference type="Gene3D" id="2.60.40.1140">
    <property type="entry name" value="Collagen-binding surface protein Cna, B-type domain"/>
    <property type="match status" value="11"/>
</dbReference>
<evidence type="ECO:0000256" key="2">
    <source>
        <dbReference type="ARBA" id="ARBA00022512"/>
    </source>
</evidence>
<evidence type="ECO:0000256" key="5">
    <source>
        <dbReference type="ARBA" id="ARBA00023088"/>
    </source>
</evidence>
<dbReference type="InterPro" id="IPR008966">
    <property type="entry name" value="Adhesion_dom_sf"/>
</dbReference>
<reference evidence="12 13" key="1">
    <citation type="submission" date="2016-10" db="EMBL/GenBank/DDBJ databases">
        <authorList>
            <person name="Varghese N."/>
            <person name="Submissions S."/>
        </authorList>
    </citation>
    <scope>NUCLEOTIDE SEQUENCE [LARGE SCALE GENOMIC DNA]</scope>
    <source>
        <strain evidence="12 13">IBRC-M10081</strain>
    </source>
</reference>
<evidence type="ECO:0000256" key="6">
    <source>
        <dbReference type="SAM" id="MobiDB-lite"/>
    </source>
</evidence>
<evidence type="ECO:0000256" key="4">
    <source>
        <dbReference type="ARBA" id="ARBA00022729"/>
    </source>
</evidence>
<dbReference type="Gene3D" id="2.60.40.10">
    <property type="entry name" value="Immunoglobulins"/>
    <property type="match status" value="1"/>
</dbReference>
<dbReference type="SUPFAM" id="SSF49478">
    <property type="entry name" value="Cna protein B-type domain"/>
    <property type="match status" value="11"/>
</dbReference>
<organism evidence="12 13">
    <name type="scientific">Aliicoccus persicus</name>
    <dbReference type="NCBI Taxonomy" id="930138"/>
    <lineage>
        <taxon>Bacteria</taxon>
        <taxon>Bacillati</taxon>
        <taxon>Bacillota</taxon>
        <taxon>Bacilli</taxon>
        <taxon>Bacillales</taxon>
        <taxon>Staphylococcaceae</taxon>
        <taxon>Aliicoccus</taxon>
    </lineage>
</organism>
<feature type="domain" description="SDR-like Ig" evidence="11">
    <location>
        <begin position="77"/>
        <end position="165"/>
    </location>
</feature>
<keyword evidence="7" id="KW-1133">Transmembrane helix</keyword>
<comment type="subcellular location">
    <subcellularLocation>
        <location evidence="1">Secreted</location>
        <location evidence="1">Cell wall</location>
        <topology evidence="1">Peptidoglycan-anchor</topology>
    </subcellularLocation>
</comment>
<feature type="domain" description="CNA-B" evidence="9">
    <location>
        <begin position="2015"/>
        <end position="2097"/>
    </location>
</feature>
<evidence type="ECO:0000256" key="3">
    <source>
        <dbReference type="ARBA" id="ARBA00022525"/>
    </source>
</evidence>
<evidence type="ECO:0000313" key="12">
    <source>
        <dbReference type="EMBL" id="SEV86795.1"/>
    </source>
</evidence>
<evidence type="ECO:0000259" key="8">
    <source>
        <dbReference type="Pfam" id="PF05737"/>
    </source>
</evidence>
<feature type="domain" description="Collagen binding" evidence="8">
    <location>
        <begin position="469"/>
        <end position="576"/>
    </location>
</feature>
<feature type="domain" description="CNA-B" evidence="9">
    <location>
        <begin position="1540"/>
        <end position="1634"/>
    </location>
</feature>
<dbReference type="InterPro" id="IPR013783">
    <property type="entry name" value="Ig-like_fold"/>
</dbReference>
<dbReference type="Gene3D" id="2.60.40.740">
    <property type="match status" value="6"/>
</dbReference>
<dbReference type="InterPro" id="IPR041033">
    <property type="entry name" value="SpaA_PFL_dom_1"/>
</dbReference>
<dbReference type="NCBIfam" id="TIGR01167">
    <property type="entry name" value="LPXTG_anchor"/>
    <property type="match status" value="1"/>
</dbReference>
<dbReference type="InterPro" id="IPR008456">
    <property type="entry name" value="Collagen-bd_dom"/>
</dbReference>
<dbReference type="SUPFAM" id="SSF49401">
    <property type="entry name" value="Bacterial adhesins"/>
    <property type="match status" value="7"/>
</dbReference>
<evidence type="ECO:0000259" key="10">
    <source>
        <dbReference type="Pfam" id="PF17802"/>
    </source>
</evidence>
<dbReference type="InterPro" id="IPR008454">
    <property type="entry name" value="Collagen-bd_Cna-like_B-typ_dom"/>
</dbReference>
<keyword evidence="4" id="KW-0732">Signal</keyword>
<evidence type="ECO:0000256" key="1">
    <source>
        <dbReference type="ARBA" id="ARBA00004168"/>
    </source>
</evidence>
<feature type="domain" description="CNA-B" evidence="9">
    <location>
        <begin position="1925"/>
        <end position="2007"/>
    </location>
</feature>
<feature type="region of interest" description="Disordered" evidence="6">
    <location>
        <begin position="571"/>
        <end position="591"/>
    </location>
</feature>
<feature type="compositionally biased region" description="Basic and acidic residues" evidence="6">
    <location>
        <begin position="746"/>
        <end position="764"/>
    </location>
</feature>
<feature type="domain" description="Collagen binding" evidence="8">
    <location>
        <begin position="332"/>
        <end position="427"/>
    </location>
</feature>
<feature type="domain" description="CNA-B" evidence="9">
    <location>
        <begin position="2105"/>
        <end position="2187"/>
    </location>
</feature>
<dbReference type="Pfam" id="PF05738">
    <property type="entry name" value="Cna_B"/>
    <property type="match status" value="11"/>
</dbReference>
<dbReference type="RefSeq" id="WP_091473760.1">
    <property type="nucleotide sequence ID" value="NZ_FOIT01000001.1"/>
</dbReference>
<feature type="domain" description="CNA-B" evidence="9">
    <location>
        <begin position="1257"/>
        <end position="1340"/>
    </location>
</feature>
<protein>
    <submittedName>
        <fullName evidence="12">LPXTG-motif cell wall anchor domain-containing protein</fullName>
    </submittedName>
</protein>
<keyword evidence="7" id="KW-0812">Transmembrane</keyword>
<feature type="domain" description="Collagen binding" evidence="8">
    <location>
        <begin position="195"/>
        <end position="313"/>
    </location>
</feature>
<keyword evidence="2" id="KW-0134">Cell wall</keyword>
<evidence type="ECO:0000259" key="9">
    <source>
        <dbReference type="Pfam" id="PF05738"/>
    </source>
</evidence>
<gene>
    <name evidence="12" type="ORF">SAMN05192557_0608</name>
</gene>
<dbReference type="InterPro" id="IPR011252">
    <property type="entry name" value="Fibrogen-bd_dom1"/>
</dbReference>
<evidence type="ECO:0000256" key="7">
    <source>
        <dbReference type="SAM" id="Phobius"/>
    </source>
</evidence>
<dbReference type="Pfam" id="PF17961">
    <property type="entry name" value="Big_8"/>
    <property type="match status" value="1"/>
</dbReference>